<dbReference type="EnsemblPlants" id="MELO3C031781.2.1">
    <property type="protein sequence ID" value="MELO3C031781.2.1"/>
    <property type="gene ID" value="MELO3C031781.2"/>
</dbReference>
<evidence type="ECO:0000313" key="1">
    <source>
        <dbReference type="EnsemblPlants" id="MELO3C031781.2.1"/>
    </source>
</evidence>
<name>A0A9I9EC82_CUCME</name>
<dbReference type="AlphaFoldDB" id="A0A9I9EC82"/>
<reference evidence="1" key="1">
    <citation type="submission" date="2023-03" db="UniProtKB">
        <authorList>
            <consortium name="EnsemblPlants"/>
        </authorList>
    </citation>
    <scope>IDENTIFICATION</scope>
</reference>
<proteinExistence type="predicted"/>
<organism evidence="1">
    <name type="scientific">Cucumis melo</name>
    <name type="common">Muskmelon</name>
    <dbReference type="NCBI Taxonomy" id="3656"/>
    <lineage>
        <taxon>Eukaryota</taxon>
        <taxon>Viridiplantae</taxon>
        <taxon>Streptophyta</taxon>
        <taxon>Embryophyta</taxon>
        <taxon>Tracheophyta</taxon>
        <taxon>Spermatophyta</taxon>
        <taxon>Magnoliopsida</taxon>
        <taxon>eudicotyledons</taxon>
        <taxon>Gunneridae</taxon>
        <taxon>Pentapetalae</taxon>
        <taxon>rosids</taxon>
        <taxon>fabids</taxon>
        <taxon>Cucurbitales</taxon>
        <taxon>Cucurbitaceae</taxon>
        <taxon>Benincaseae</taxon>
        <taxon>Cucumis</taxon>
    </lineage>
</organism>
<dbReference type="Gramene" id="MELO3C031781.2.1">
    <property type="protein sequence ID" value="MELO3C031781.2.1"/>
    <property type="gene ID" value="MELO3C031781.2"/>
</dbReference>
<protein>
    <submittedName>
        <fullName evidence="1">Uncharacterized protein</fullName>
    </submittedName>
</protein>
<sequence length="34" mass="3841">MVLELSEVDLAIRGRRWSFNISDNGIFLAAFNSV</sequence>
<accession>A0A9I9EC82</accession>